<keyword evidence="2" id="KW-1185">Reference proteome</keyword>
<proteinExistence type="predicted"/>
<dbReference type="SUPFAM" id="SSF63829">
    <property type="entry name" value="Calcium-dependent phosphotriesterase"/>
    <property type="match status" value="1"/>
</dbReference>
<dbReference type="InterPro" id="IPR051344">
    <property type="entry name" value="Vgb"/>
</dbReference>
<dbReference type="Proteomes" id="UP001206128">
    <property type="component" value="Unassembled WGS sequence"/>
</dbReference>
<name>A0AAE3GI23_9PSEU</name>
<dbReference type="Gene3D" id="2.120.10.30">
    <property type="entry name" value="TolB, C-terminal domain"/>
    <property type="match status" value="3"/>
</dbReference>
<dbReference type="PANTHER" id="PTHR40274:SF4">
    <property type="entry name" value="BLL1406 PROTEIN"/>
    <property type="match status" value="1"/>
</dbReference>
<gene>
    <name evidence="1" type="ORF">LX83_004657</name>
</gene>
<evidence type="ECO:0000313" key="1">
    <source>
        <dbReference type="EMBL" id="MCP2167784.1"/>
    </source>
</evidence>
<accession>A0AAE3GI23</accession>
<evidence type="ECO:0000313" key="2">
    <source>
        <dbReference type="Proteomes" id="UP001206128"/>
    </source>
</evidence>
<reference evidence="1" key="1">
    <citation type="submission" date="2022-06" db="EMBL/GenBank/DDBJ databases">
        <title>Genomic Encyclopedia of Archaeal and Bacterial Type Strains, Phase II (KMG-II): from individual species to whole genera.</title>
        <authorList>
            <person name="Goeker M."/>
        </authorList>
    </citation>
    <scope>NUCLEOTIDE SEQUENCE</scope>
    <source>
        <strain evidence="1">DSM 43935</strain>
    </source>
</reference>
<sequence>MSGSRFDHSGQLRPTSARWDIARLTEPNRLWGANGVAFGPDGRLYVAQFLAGQISAVDMDSGDVEVVVPLDSPVRAPDDLAFGADGAMYIADLTPGRVWRRTPEGEFSLVSAEVQVPNGITCVGDRLFVNEIRPNGRLFELFPDGGSPVLLADDIALGNAMQVGPDGYLYYPHMLSQQVWRVSPDGGPPELVAADVDAPVAVRFDLAGTLVVLSLGPEGLITRIDLDSGRRSTTVTGIAGLDNAAFDGDNRMFVSSYARGGVTEVHEDGRTRPVVPHGLNGPFGVAADRRGRVYLTDHFSVASPTGTGGVDTVDVISGGLPGFARGIASDGDLLHLTTVQGEVHTYDPAGRTSRVRATELSEPTGVAVGPDGRLAVAESGAGRVLLIDAVGQRAVLADALDHPVGVAFDDAGRCYVSEDRLGQVVRLDGDGTAVVVADDLGTPQGLAISGADLFVVEVAHRRLRRILLSTGESAVDVEHLAVGLPPGISRSEPAAAPGTVSPPTQFADIAVAPDGALLVAANGDGGVLRLIRTSP</sequence>
<comment type="caution">
    <text evidence="1">The sequence shown here is derived from an EMBL/GenBank/DDBJ whole genome shotgun (WGS) entry which is preliminary data.</text>
</comment>
<dbReference type="AlphaFoldDB" id="A0AAE3GI23"/>
<organism evidence="1 2">
    <name type="scientific">Goodfellowiella coeruleoviolacea</name>
    <dbReference type="NCBI Taxonomy" id="334858"/>
    <lineage>
        <taxon>Bacteria</taxon>
        <taxon>Bacillati</taxon>
        <taxon>Actinomycetota</taxon>
        <taxon>Actinomycetes</taxon>
        <taxon>Pseudonocardiales</taxon>
        <taxon>Pseudonocardiaceae</taxon>
        <taxon>Goodfellowiella</taxon>
    </lineage>
</organism>
<protein>
    <submittedName>
        <fullName evidence="1">Sugar lactone lactonase YvrE</fullName>
    </submittedName>
</protein>
<dbReference type="InterPro" id="IPR011042">
    <property type="entry name" value="6-blade_b-propeller_TolB-like"/>
</dbReference>
<dbReference type="PANTHER" id="PTHR40274">
    <property type="entry name" value="VIRGINIAMYCIN B LYASE"/>
    <property type="match status" value="1"/>
</dbReference>
<dbReference type="RefSeq" id="WP_253774989.1">
    <property type="nucleotide sequence ID" value="NZ_JAMTCK010000011.1"/>
</dbReference>
<dbReference type="SUPFAM" id="SSF63825">
    <property type="entry name" value="YWTD domain"/>
    <property type="match status" value="1"/>
</dbReference>
<dbReference type="EMBL" id="JAMTCK010000011">
    <property type="protein sequence ID" value="MCP2167784.1"/>
    <property type="molecule type" value="Genomic_DNA"/>
</dbReference>